<evidence type="ECO:0000313" key="1">
    <source>
        <dbReference type="EMBL" id="KAH6600143.1"/>
    </source>
</evidence>
<dbReference type="InterPro" id="IPR039986">
    <property type="entry name" value="CFAP210"/>
</dbReference>
<sequence length="547" mass="63964">MVQSRPGSSKQYGYYLGDSPAASWPCPPKGKRTETPLVINAIDLKNLTQKLDGTQADKRLHQMLIQDREQRHTKSKARVANWDNTFAGQRRIRMAAREARLQGEEMARLEQDQLFSTEDATRREAAIQRAKKMQYFETDMVKAFHNRVMLLQVLEERDMQVQLKAERKHADSVENQIYYSEKLASLEAENKAAAKLQKDNKIRCIQLAKDQILQQRDKIVRDQANRKLVLEEGQRLVKEDSEYNQKQAEIKRKRQENAVVFNQQLHQLRKQEKDRDYRVRQQDEKEDLCIEAWVNRKANQAQLKKDLESKWHNDGIKARQILGKTQLKIINDYDAKMEEQINQRMVDRDTKAKKEEQDKLVRKKKNHDELRHFFQEYVHRAAALKQAQKEESLQTLQGYIRIRDEAHAEKEAKKASDLHTGKTLQGYHKKQIEQNAEMRAKDKTQRLADAIARKTVADAEDNALKEYMSRTKDETWAKKNMRIQAFIKDELARPCTAMRRPNSSRRGSNTANRLGLANNGYSKLELVRSNDIVTNDMLKLLGDNNMD</sequence>
<protein>
    <recommendedName>
        <fullName evidence="3">Trichohyalin-plectin-homology domain-containing protein</fullName>
    </recommendedName>
</protein>
<proteinExistence type="predicted"/>
<evidence type="ECO:0008006" key="3">
    <source>
        <dbReference type="Google" id="ProtNLM"/>
    </source>
</evidence>
<comment type="caution">
    <text evidence="1">The sequence shown here is derived from an EMBL/GenBank/DDBJ whole genome shotgun (WGS) entry which is preliminary data.</text>
</comment>
<accession>A0ABQ8FNX4</accession>
<gene>
    <name evidence="1" type="ORF">BASA50_002535</name>
</gene>
<dbReference type="PANTHER" id="PTHR28663:SF1">
    <property type="entry name" value="CILIA- AND FLAGELLA- ASSOCIATED PROTEIN 210"/>
    <property type="match status" value="1"/>
</dbReference>
<organism evidence="1 2">
    <name type="scientific">Batrachochytrium salamandrivorans</name>
    <dbReference type="NCBI Taxonomy" id="1357716"/>
    <lineage>
        <taxon>Eukaryota</taxon>
        <taxon>Fungi</taxon>
        <taxon>Fungi incertae sedis</taxon>
        <taxon>Chytridiomycota</taxon>
        <taxon>Chytridiomycota incertae sedis</taxon>
        <taxon>Chytridiomycetes</taxon>
        <taxon>Rhizophydiales</taxon>
        <taxon>Rhizophydiales incertae sedis</taxon>
        <taxon>Batrachochytrium</taxon>
    </lineage>
</organism>
<dbReference type="EMBL" id="JAFCIX010000047">
    <property type="protein sequence ID" value="KAH6600143.1"/>
    <property type="molecule type" value="Genomic_DNA"/>
</dbReference>
<reference evidence="1 2" key="1">
    <citation type="submission" date="2021-02" db="EMBL/GenBank/DDBJ databases">
        <title>Variation within the Batrachochytrium salamandrivorans European outbreak.</title>
        <authorList>
            <person name="Kelly M."/>
            <person name="Pasmans F."/>
            <person name="Shea T.P."/>
            <person name="Munoz J.F."/>
            <person name="Carranza S."/>
            <person name="Cuomo C.A."/>
            <person name="Martel A."/>
        </authorList>
    </citation>
    <scope>NUCLEOTIDE SEQUENCE [LARGE SCALE GENOMIC DNA]</scope>
    <source>
        <strain evidence="1 2">AMFP18/2</strain>
    </source>
</reference>
<dbReference type="Proteomes" id="UP001648503">
    <property type="component" value="Unassembled WGS sequence"/>
</dbReference>
<name>A0ABQ8FNX4_9FUNG</name>
<keyword evidence="2" id="KW-1185">Reference proteome</keyword>
<dbReference type="PANTHER" id="PTHR28663">
    <property type="entry name" value="COILED-COIL DOMAIN-CONTAINING PROTEIN 173"/>
    <property type="match status" value="1"/>
</dbReference>
<evidence type="ECO:0000313" key="2">
    <source>
        <dbReference type="Proteomes" id="UP001648503"/>
    </source>
</evidence>